<proteinExistence type="predicted"/>
<dbReference type="AlphaFoldDB" id="A0AAW4MV17"/>
<organism evidence="2 4">
    <name type="scientific">Catenibacterium mitsuokai</name>
    <dbReference type="NCBI Taxonomy" id="100886"/>
    <lineage>
        <taxon>Bacteria</taxon>
        <taxon>Bacillati</taxon>
        <taxon>Bacillota</taxon>
        <taxon>Erysipelotrichia</taxon>
        <taxon>Erysipelotrichales</taxon>
        <taxon>Coprobacillaceae</taxon>
        <taxon>Catenibacterium</taxon>
    </lineage>
</organism>
<evidence type="ECO:0000313" key="2">
    <source>
        <dbReference type="EMBL" id="MBV3381807.1"/>
    </source>
</evidence>
<reference evidence="2 5" key="1">
    <citation type="submission" date="2021-06" db="EMBL/GenBank/DDBJ databases">
        <title>Collection of gut derived symbiotic bacterial strains cultured from healthy donors.</title>
        <authorList>
            <person name="Lin H."/>
            <person name="Littmann E."/>
            <person name="Pamer E.G."/>
        </authorList>
    </citation>
    <scope>NUCLEOTIDE SEQUENCE</scope>
    <source>
        <strain evidence="3 5">MSK.21.70</strain>
        <strain evidence="2">MSK.21.82</strain>
    </source>
</reference>
<feature type="transmembrane region" description="Helical" evidence="1">
    <location>
        <begin position="85"/>
        <end position="104"/>
    </location>
</feature>
<dbReference type="GeneID" id="301323035"/>
<evidence type="ECO:0000313" key="5">
    <source>
        <dbReference type="Proteomes" id="UP001197492"/>
    </source>
</evidence>
<dbReference type="RefSeq" id="WP_217746917.1">
    <property type="nucleotide sequence ID" value="NZ_JAHOEB010000003.1"/>
</dbReference>
<keyword evidence="1" id="KW-1133">Transmembrane helix</keyword>
<dbReference type="Proteomes" id="UP001197492">
    <property type="component" value="Unassembled WGS sequence"/>
</dbReference>
<evidence type="ECO:0000256" key="1">
    <source>
        <dbReference type="SAM" id="Phobius"/>
    </source>
</evidence>
<dbReference type="EMBL" id="JAHOEF010000003">
    <property type="protein sequence ID" value="MBV3381807.1"/>
    <property type="molecule type" value="Genomic_DNA"/>
</dbReference>
<keyword evidence="1" id="KW-0472">Membrane</keyword>
<evidence type="ECO:0000313" key="3">
    <source>
        <dbReference type="EMBL" id="MBV3391831.1"/>
    </source>
</evidence>
<dbReference type="EMBL" id="JAHOEL010000003">
    <property type="protein sequence ID" value="MBV3391831.1"/>
    <property type="molecule type" value="Genomic_DNA"/>
</dbReference>
<feature type="transmembrane region" description="Helical" evidence="1">
    <location>
        <begin position="111"/>
        <end position="137"/>
    </location>
</feature>
<feature type="transmembrane region" description="Helical" evidence="1">
    <location>
        <begin position="149"/>
        <end position="171"/>
    </location>
</feature>
<accession>A0AAW4MV17</accession>
<dbReference type="GO" id="GO:0015234">
    <property type="term" value="F:thiamine transmembrane transporter activity"/>
    <property type="evidence" value="ECO:0007669"/>
    <property type="project" value="InterPro"/>
</dbReference>
<name>A0AAW4MV17_9FIRM</name>
<dbReference type="InterPro" id="IPR012651">
    <property type="entry name" value="Thia_Transptr_ThiT"/>
</dbReference>
<dbReference type="Proteomes" id="UP001196408">
    <property type="component" value="Unassembled WGS sequence"/>
</dbReference>
<dbReference type="GO" id="GO:0005886">
    <property type="term" value="C:plasma membrane"/>
    <property type="evidence" value="ECO:0007669"/>
    <property type="project" value="InterPro"/>
</dbReference>
<sequence length="181" mass="19690">MNKKTLSTRAIAYVALFIAMQLVLEVLFKVIPGQPQGGSITLSLLPIVLASYLMGAQYGVIVGVGATAMQFVLGLASYYGPWSVVLDYLVPLSALGIAGFIPNFKLGKTEVYTGIFVGMILKFISHLLSGAVLFVSYAPKNMNPWVYSFLYNIGYNVGTLILTYVVFALIYPKLQKAFKAI</sequence>
<keyword evidence="5" id="KW-1185">Reference proteome</keyword>
<feature type="transmembrane region" description="Helical" evidence="1">
    <location>
        <begin position="12"/>
        <end position="31"/>
    </location>
</feature>
<keyword evidence="1" id="KW-0812">Transmembrane</keyword>
<gene>
    <name evidence="2" type="ORF">KSV97_00900</name>
    <name evidence="3" type="ORF">KSW06_00910</name>
</gene>
<evidence type="ECO:0000313" key="4">
    <source>
        <dbReference type="Proteomes" id="UP001196408"/>
    </source>
</evidence>
<protein>
    <submittedName>
        <fullName evidence="2">Energy-coupled thiamine transporter ThiT</fullName>
    </submittedName>
</protein>
<dbReference type="Pfam" id="PF09515">
    <property type="entry name" value="Thia_YuaJ"/>
    <property type="match status" value="1"/>
</dbReference>
<comment type="caution">
    <text evidence="2">The sequence shown here is derived from an EMBL/GenBank/DDBJ whole genome shotgun (WGS) entry which is preliminary data.</text>
</comment>